<comment type="subcellular location">
    <subcellularLocation>
        <location evidence="1">Cell membrane</location>
        <topology evidence="1">Multi-pass membrane protein</topology>
    </subcellularLocation>
</comment>
<keyword evidence="9" id="KW-1185">Reference proteome</keyword>
<dbReference type="InterPro" id="IPR051461">
    <property type="entry name" value="UPF0750_membrane"/>
</dbReference>
<dbReference type="OrthoDB" id="1758221at2"/>
<evidence type="ECO:0000256" key="6">
    <source>
        <dbReference type="SAM" id="Phobius"/>
    </source>
</evidence>
<name>A0A430AVL3_9ENTE</name>
<feature type="transmembrane region" description="Helical" evidence="6">
    <location>
        <begin position="168"/>
        <end position="185"/>
    </location>
</feature>
<sequence length="279" mass="30472">MVKVVKNIVQILVSVFILAVAINMFLGPHDIAAGGVSGIGILAESALNIDRSIVVFVLNVIMLLLAIMFLGKKVFLNILFGSLAFPFALAVVPEVTLTTDRLLSVIFGSAVFAIGVAMLYRIRASSGGTTIPPLIFEKYFNLNTSIGLLLTDMVIVCMSLVVFGFEEFLYAILSIIITSMVMTYIETGTKRRKALMIVSPQNTGAIREALKVNLARGMTIFDVRGGHDDNAHEMILLTISNKEYPRALEIIDAIDPKCFLITYNVAEVHGLGFTYHPIQ</sequence>
<protein>
    <recommendedName>
        <fullName evidence="7">DUF2179 domain-containing protein</fullName>
    </recommendedName>
</protein>
<dbReference type="CDD" id="cd16380">
    <property type="entry name" value="YitT_C"/>
    <property type="match status" value="1"/>
</dbReference>
<evidence type="ECO:0000259" key="7">
    <source>
        <dbReference type="Pfam" id="PF10035"/>
    </source>
</evidence>
<keyword evidence="2" id="KW-1003">Cell membrane</keyword>
<organism evidence="8 9">
    <name type="scientific">Vagococcus acidifermentans</name>
    <dbReference type="NCBI Taxonomy" id="564710"/>
    <lineage>
        <taxon>Bacteria</taxon>
        <taxon>Bacillati</taxon>
        <taxon>Bacillota</taxon>
        <taxon>Bacilli</taxon>
        <taxon>Lactobacillales</taxon>
        <taxon>Enterococcaceae</taxon>
        <taxon>Vagococcus</taxon>
    </lineage>
</organism>
<dbReference type="AlphaFoldDB" id="A0A430AVL3"/>
<keyword evidence="4 6" id="KW-1133">Transmembrane helix</keyword>
<evidence type="ECO:0000256" key="2">
    <source>
        <dbReference type="ARBA" id="ARBA00022475"/>
    </source>
</evidence>
<feature type="transmembrane region" description="Helical" evidence="6">
    <location>
        <begin position="53"/>
        <end position="71"/>
    </location>
</feature>
<gene>
    <name evidence="8" type="ORF">CBF27_06580</name>
</gene>
<dbReference type="Pfam" id="PF02588">
    <property type="entry name" value="YitT_membrane"/>
    <property type="match status" value="1"/>
</dbReference>
<keyword evidence="5 6" id="KW-0472">Membrane</keyword>
<keyword evidence="3 6" id="KW-0812">Transmembrane</keyword>
<evidence type="ECO:0000256" key="4">
    <source>
        <dbReference type="ARBA" id="ARBA00022989"/>
    </source>
</evidence>
<dbReference type="Proteomes" id="UP000286773">
    <property type="component" value="Unassembled WGS sequence"/>
</dbReference>
<evidence type="ECO:0000313" key="8">
    <source>
        <dbReference type="EMBL" id="RSU12086.1"/>
    </source>
</evidence>
<dbReference type="PANTHER" id="PTHR33545:SF9">
    <property type="entry name" value="UPF0750 MEMBRANE PROTEIN YITE"/>
    <property type="match status" value="1"/>
</dbReference>
<evidence type="ECO:0000256" key="1">
    <source>
        <dbReference type="ARBA" id="ARBA00004651"/>
    </source>
</evidence>
<dbReference type="GO" id="GO:0005886">
    <property type="term" value="C:plasma membrane"/>
    <property type="evidence" value="ECO:0007669"/>
    <property type="project" value="UniProtKB-SubCell"/>
</dbReference>
<evidence type="ECO:0000313" key="9">
    <source>
        <dbReference type="Proteomes" id="UP000286773"/>
    </source>
</evidence>
<proteinExistence type="predicted"/>
<dbReference type="RefSeq" id="WP_126813532.1">
    <property type="nucleotide sequence ID" value="NZ_NGKC01000006.1"/>
</dbReference>
<evidence type="ECO:0000256" key="5">
    <source>
        <dbReference type="ARBA" id="ARBA00023136"/>
    </source>
</evidence>
<dbReference type="PANTHER" id="PTHR33545">
    <property type="entry name" value="UPF0750 MEMBRANE PROTEIN YITT-RELATED"/>
    <property type="match status" value="1"/>
</dbReference>
<reference evidence="8 9" key="1">
    <citation type="submission" date="2017-05" db="EMBL/GenBank/DDBJ databases">
        <title>Vagococcus spp. assemblies.</title>
        <authorList>
            <person name="Gulvik C.A."/>
        </authorList>
    </citation>
    <scope>NUCLEOTIDE SEQUENCE [LARGE SCALE GENOMIC DNA]</scope>
    <source>
        <strain evidence="8 9">LMG 24798</strain>
    </source>
</reference>
<comment type="caution">
    <text evidence="8">The sequence shown here is derived from an EMBL/GenBank/DDBJ whole genome shotgun (WGS) entry which is preliminary data.</text>
</comment>
<dbReference type="PIRSF" id="PIRSF006483">
    <property type="entry name" value="Membrane_protein_YitT"/>
    <property type="match status" value="1"/>
</dbReference>
<accession>A0A430AVL3</accession>
<dbReference type="EMBL" id="NGKC01000006">
    <property type="protein sequence ID" value="RSU12086.1"/>
    <property type="molecule type" value="Genomic_DNA"/>
</dbReference>
<feature type="domain" description="DUF2179" evidence="7">
    <location>
        <begin position="216"/>
        <end position="270"/>
    </location>
</feature>
<feature type="transmembrane region" description="Helical" evidence="6">
    <location>
        <begin position="140"/>
        <end position="162"/>
    </location>
</feature>
<dbReference type="InterPro" id="IPR015867">
    <property type="entry name" value="N-reg_PII/ATP_PRibTrfase_C"/>
</dbReference>
<dbReference type="InterPro" id="IPR019264">
    <property type="entry name" value="DUF2179"/>
</dbReference>
<dbReference type="InterPro" id="IPR003740">
    <property type="entry name" value="YitT"/>
</dbReference>
<feature type="transmembrane region" description="Helical" evidence="6">
    <location>
        <begin position="78"/>
        <end position="96"/>
    </location>
</feature>
<evidence type="ECO:0000256" key="3">
    <source>
        <dbReference type="ARBA" id="ARBA00022692"/>
    </source>
</evidence>
<dbReference type="Pfam" id="PF10035">
    <property type="entry name" value="DUF2179"/>
    <property type="match status" value="1"/>
</dbReference>
<feature type="transmembrane region" description="Helical" evidence="6">
    <location>
        <begin position="102"/>
        <end position="120"/>
    </location>
</feature>
<dbReference type="Gene3D" id="3.30.70.120">
    <property type="match status" value="1"/>
</dbReference>
<feature type="transmembrane region" description="Helical" evidence="6">
    <location>
        <begin position="7"/>
        <end position="26"/>
    </location>
</feature>